<evidence type="ECO:0000256" key="7">
    <source>
        <dbReference type="SAM" id="MobiDB-lite"/>
    </source>
</evidence>
<feature type="domain" description="NACHT" evidence="9">
    <location>
        <begin position="213"/>
        <end position="376"/>
    </location>
</feature>
<keyword evidence="6" id="KW-0391">Immunity</keyword>
<keyword evidence="5" id="KW-0067">ATP-binding</keyword>
<evidence type="ECO:0000256" key="1">
    <source>
        <dbReference type="ARBA" id="ARBA00004496"/>
    </source>
</evidence>
<feature type="compositionally biased region" description="Basic and acidic residues" evidence="7">
    <location>
        <begin position="856"/>
        <end position="865"/>
    </location>
</feature>
<dbReference type="PANTHER" id="PTHR45690">
    <property type="entry name" value="NACHT, LRR AND PYD DOMAINS-CONTAINING PROTEIN 12"/>
    <property type="match status" value="1"/>
</dbReference>
<dbReference type="EMBL" id="AAQR03181628">
    <property type="status" value="NOT_ANNOTATED_CDS"/>
    <property type="molecule type" value="Genomic_DNA"/>
</dbReference>
<gene>
    <name evidence="10" type="primary">NLRP2</name>
</gene>
<name>H0X8Y6_OTOGA</name>
<evidence type="ECO:0000259" key="9">
    <source>
        <dbReference type="PROSITE" id="PS50837"/>
    </source>
</evidence>
<dbReference type="STRING" id="30611.ENSOGAP00000011980"/>
<dbReference type="PROSITE" id="PS50824">
    <property type="entry name" value="DAPIN"/>
    <property type="match status" value="1"/>
</dbReference>
<dbReference type="InterPro" id="IPR032675">
    <property type="entry name" value="LRR_dom_sf"/>
</dbReference>
<dbReference type="InterPro" id="IPR027417">
    <property type="entry name" value="P-loop_NTPase"/>
</dbReference>
<dbReference type="EMBL" id="AAQR03181625">
    <property type="status" value="NOT_ANNOTATED_CDS"/>
    <property type="molecule type" value="Genomic_DNA"/>
</dbReference>
<dbReference type="Pfam" id="PF05729">
    <property type="entry name" value="NACHT"/>
    <property type="match status" value="1"/>
</dbReference>
<dbReference type="SMART" id="SM01289">
    <property type="entry name" value="PYRIN"/>
    <property type="match status" value="1"/>
</dbReference>
<dbReference type="InterPro" id="IPR050637">
    <property type="entry name" value="NLRP_innate_immun_reg"/>
</dbReference>
<dbReference type="HOGENOM" id="CLU_002274_2_1_1"/>
<dbReference type="SUPFAM" id="SSF47986">
    <property type="entry name" value="DEATH domain"/>
    <property type="match status" value="1"/>
</dbReference>
<reference evidence="10" key="2">
    <citation type="submission" date="2025-08" db="UniProtKB">
        <authorList>
            <consortium name="Ensembl"/>
        </authorList>
    </citation>
    <scope>IDENTIFICATION</scope>
</reference>
<dbReference type="GeneTree" id="ENSGT00940000161714"/>
<dbReference type="SMART" id="SM00368">
    <property type="entry name" value="LRR_RI"/>
    <property type="match status" value="9"/>
</dbReference>
<dbReference type="CDD" id="cd08320">
    <property type="entry name" value="Pyrin_NALPs"/>
    <property type="match status" value="1"/>
</dbReference>
<dbReference type="GO" id="GO:0002376">
    <property type="term" value="P:immune system process"/>
    <property type="evidence" value="ECO:0007669"/>
    <property type="project" value="UniProtKB-KW"/>
</dbReference>
<dbReference type="AlphaFoldDB" id="H0X8Y6"/>
<dbReference type="GO" id="GO:0005829">
    <property type="term" value="C:cytosol"/>
    <property type="evidence" value="ECO:0007669"/>
    <property type="project" value="UniProtKB-ARBA"/>
</dbReference>
<dbReference type="Proteomes" id="UP000005225">
    <property type="component" value="Unassembled WGS sequence"/>
</dbReference>
<dbReference type="FunFam" id="1.10.533.10:FF:000067">
    <property type="entry name" value="NLR family pyrin domain containing 2"/>
    <property type="match status" value="1"/>
</dbReference>
<dbReference type="PRINTS" id="PR00364">
    <property type="entry name" value="DISEASERSIST"/>
</dbReference>
<dbReference type="EMBL" id="AAQR03181626">
    <property type="status" value="NOT_ANNOTATED_CDS"/>
    <property type="molecule type" value="Genomic_DNA"/>
</dbReference>
<dbReference type="eggNOG" id="ENOG502S92U">
    <property type="taxonomic scope" value="Eukaryota"/>
</dbReference>
<evidence type="ECO:0000256" key="3">
    <source>
        <dbReference type="ARBA" id="ARBA00022490"/>
    </source>
</evidence>
<dbReference type="FunFam" id="3.40.50.300:FF:001435">
    <property type="entry name" value="NACHT, LRR and PYD domains-containing protein 2"/>
    <property type="match status" value="1"/>
</dbReference>
<reference evidence="10" key="3">
    <citation type="submission" date="2025-09" db="UniProtKB">
        <authorList>
            <consortium name="Ensembl"/>
        </authorList>
    </citation>
    <scope>IDENTIFICATION</scope>
</reference>
<evidence type="ECO:0000313" key="11">
    <source>
        <dbReference type="Proteomes" id="UP000005225"/>
    </source>
</evidence>
<dbReference type="PROSITE" id="PS50837">
    <property type="entry name" value="NACHT"/>
    <property type="match status" value="1"/>
</dbReference>
<dbReference type="InterPro" id="IPR004020">
    <property type="entry name" value="DAPIN"/>
</dbReference>
<dbReference type="SUPFAM" id="SSF52540">
    <property type="entry name" value="P-loop containing nucleoside triphosphate hydrolases"/>
    <property type="match status" value="2"/>
</dbReference>
<protein>
    <submittedName>
        <fullName evidence="10">NLR family pyrin domain containing 2</fullName>
    </submittedName>
</protein>
<dbReference type="InterPro" id="IPR007111">
    <property type="entry name" value="NACHT_NTPase"/>
</dbReference>
<dbReference type="FunCoup" id="H0X8Y6">
    <property type="interactions" value="304"/>
</dbReference>
<evidence type="ECO:0000313" key="10">
    <source>
        <dbReference type="Ensembl" id="ENSOGAP00000011980.2"/>
    </source>
</evidence>
<evidence type="ECO:0000256" key="4">
    <source>
        <dbReference type="ARBA" id="ARBA00022741"/>
    </source>
</evidence>
<keyword evidence="4" id="KW-0547">Nucleotide-binding</keyword>
<comment type="similarity">
    <text evidence="2">Belongs to the NLRP family.</text>
</comment>
<sequence length="875" mass="100299">MVSSTELGFNLKALLEKLDQNELSEFKSLLKTFAQKNELQELPQMEVDTADRKQLAEILLNHCPSYWVDMVVIQAFRQMNRRDLWMKAKNELREAALASIDKNNNKNEPLWTGIEWKEGPEYENLEELLQHLEKQSERTEEEEVINLGKTKTFLEGEKPGKEDIYRSIVKKKFWKHWKNNWPGLSENIHDVTQRDKMLIPFCDPTMLPGPFPHTVVLYGPAGVGKTTLAKKLMLDWAENNLNQVFKYTFYLSCKELNHMGACSFAELIFKDWPEWQDDAAEVLAQAQKILFIIDGFEELRVPAGALIHDICGNWEREMPVPVLLGSLLKRKMLPKASLLVTTRPEALRELRLLVEQPLFIEMEGLLEPDRRAYFLRQFADQDTFGCRMFLQIREELLKYRANFDENKPFSRTDMKELLYCLYESQDEGLVRGAMAPFKELSLHLNNKMDVIDSSFCLKHCQNLQKLALRVAKGIFLENDTALEPHTQLERSQDDQHILSFWTELCSIFGSNENLIFLKISQSFLSTSSVRILCEQIASATCNLQKVVLKNVSPADVYQNFCFTFIHNETLTNLTLQGNDQDDAFPSLCEILRHPKCNLQYLSLTSCSATTQQWVNLFLALETSQSLMNLILSDNHLLDKGVKLLLRALTHPKCCLERLSLENCYFTEACCKNLASVLIVSVRLTHLCLANNNLGDRGVKILCEGLSYPECRLQILVLWHCNITTDGCHHLSKILQQKTSLTHLDLGLNHLGIAGLKFLCEALKAPLCNLRCLWLWGCSITTFSCEDLSAILKSNQNLSTLDLGQNSLGSSGVKMLCKPLKHQKCPLQMLRLKMDESDVEIQKLLKEIQATNPHLTIENDNHDPRGKRPSSHYFIV</sequence>
<dbReference type="PANTHER" id="PTHR45690:SF14">
    <property type="entry name" value="NACHT, LRR AND PYD DOMAINS-CONTAINING PROTEIN 2"/>
    <property type="match status" value="1"/>
</dbReference>
<proteinExistence type="inferred from homology"/>
<dbReference type="EMBL" id="AAQR03181627">
    <property type="status" value="NOT_ANNOTATED_CDS"/>
    <property type="molecule type" value="Genomic_DNA"/>
</dbReference>
<organism evidence="10 11">
    <name type="scientific">Otolemur garnettii</name>
    <name type="common">Small-eared galago</name>
    <name type="synonym">Garnett's greater bushbaby</name>
    <dbReference type="NCBI Taxonomy" id="30611"/>
    <lineage>
        <taxon>Eukaryota</taxon>
        <taxon>Metazoa</taxon>
        <taxon>Chordata</taxon>
        <taxon>Craniata</taxon>
        <taxon>Vertebrata</taxon>
        <taxon>Euteleostomi</taxon>
        <taxon>Mammalia</taxon>
        <taxon>Eutheria</taxon>
        <taxon>Euarchontoglires</taxon>
        <taxon>Primates</taxon>
        <taxon>Strepsirrhini</taxon>
        <taxon>Lorisiformes</taxon>
        <taxon>Galagidae</taxon>
        <taxon>Otolemur</taxon>
    </lineage>
</organism>
<dbReference type="InterPro" id="IPR011029">
    <property type="entry name" value="DEATH-like_dom_sf"/>
</dbReference>
<dbReference type="GO" id="GO:0050727">
    <property type="term" value="P:regulation of inflammatory response"/>
    <property type="evidence" value="ECO:0007669"/>
    <property type="project" value="TreeGrafter"/>
</dbReference>
<feature type="region of interest" description="Disordered" evidence="7">
    <location>
        <begin position="854"/>
        <end position="875"/>
    </location>
</feature>
<evidence type="ECO:0000256" key="6">
    <source>
        <dbReference type="ARBA" id="ARBA00022859"/>
    </source>
</evidence>
<reference evidence="11" key="1">
    <citation type="submission" date="2011-03" db="EMBL/GenBank/DDBJ databases">
        <title>Version 3 of the genome sequence of Otolemur garnettii (Bushbaby).</title>
        <authorList>
            <consortium name="The Broad Institute Genome Sequencing Platform"/>
            <person name="Di Palma F."/>
            <person name="Johnson J."/>
            <person name="Lander E.S."/>
            <person name="Lindblad-Toh K."/>
            <person name="Jaffe D.B."/>
            <person name="Gnerre S."/>
            <person name="MacCallum I."/>
            <person name="Przybylski D."/>
            <person name="Ribeiro F.J."/>
            <person name="Burton J.N."/>
            <person name="Walker B.J."/>
            <person name="Sharpe T."/>
            <person name="Hall G."/>
        </authorList>
    </citation>
    <scope>NUCLEOTIDE SEQUENCE [LARGE SCALE GENOMIC DNA]</scope>
</reference>
<dbReference type="GO" id="GO:0032651">
    <property type="term" value="P:regulation of interleukin-1 beta production"/>
    <property type="evidence" value="ECO:0007669"/>
    <property type="project" value="UniProtKB-ARBA"/>
</dbReference>
<dbReference type="OMA" id="GNDQNNM"/>
<accession>H0X8Y6</accession>
<dbReference type="GO" id="GO:0005524">
    <property type="term" value="F:ATP binding"/>
    <property type="evidence" value="ECO:0007669"/>
    <property type="project" value="UniProtKB-KW"/>
</dbReference>
<evidence type="ECO:0000259" key="8">
    <source>
        <dbReference type="PROSITE" id="PS50824"/>
    </source>
</evidence>
<dbReference type="SUPFAM" id="SSF52047">
    <property type="entry name" value="RNI-like"/>
    <property type="match status" value="1"/>
</dbReference>
<dbReference type="GO" id="GO:1901223">
    <property type="term" value="P:negative regulation of non-canonical NF-kappaB signal transduction"/>
    <property type="evidence" value="ECO:0007669"/>
    <property type="project" value="UniProtKB-ARBA"/>
</dbReference>
<keyword evidence="11" id="KW-1185">Reference proteome</keyword>
<dbReference type="Gene3D" id="3.80.10.10">
    <property type="entry name" value="Ribonuclease Inhibitor"/>
    <property type="match status" value="1"/>
</dbReference>
<dbReference type="FunFam" id="3.80.10.10:FF:000437">
    <property type="entry name" value="NLR family pyrin domain-containing 2"/>
    <property type="match status" value="1"/>
</dbReference>
<evidence type="ECO:0000256" key="2">
    <source>
        <dbReference type="ARBA" id="ARBA00008665"/>
    </source>
</evidence>
<dbReference type="Pfam" id="PF02758">
    <property type="entry name" value="PYRIN"/>
    <property type="match status" value="1"/>
</dbReference>
<dbReference type="Gene3D" id="3.40.50.300">
    <property type="entry name" value="P-loop containing nucleotide triphosphate hydrolases"/>
    <property type="match status" value="1"/>
</dbReference>
<evidence type="ECO:0000256" key="5">
    <source>
        <dbReference type="ARBA" id="ARBA00022840"/>
    </source>
</evidence>
<feature type="domain" description="Pyrin" evidence="8">
    <location>
        <begin position="1"/>
        <end position="98"/>
    </location>
</feature>
<dbReference type="InParanoid" id="H0X8Y6"/>
<dbReference type="Gene3D" id="1.10.533.10">
    <property type="entry name" value="Death Domain, Fas"/>
    <property type="match status" value="1"/>
</dbReference>
<keyword evidence="3" id="KW-0963">Cytoplasm</keyword>
<dbReference type="Ensembl" id="ENSOGAT00000013373.2">
    <property type="protein sequence ID" value="ENSOGAP00000011980.2"/>
    <property type="gene ID" value="ENSOGAG00000013367.2"/>
</dbReference>
<comment type="subcellular location">
    <subcellularLocation>
        <location evidence="1">Cytoplasm</location>
    </subcellularLocation>
</comment>